<dbReference type="PANTHER" id="PTHR10587:SF133">
    <property type="entry name" value="CHITIN DEACETYLASE 1-RELATED"/>
    <property type="match status" value="1"/>
</dbReference>
<dbReference type="Proteomes" id="UP000261905">
    <property type="component" value="Unassembled WGS sequence"/>
</dbReference>
<dbReference type="GO" id="GO:0016020">
    <property type="term" value="C:membrane"/>
    <property type="evidence" value="ECO:0007669"/>
    <property type="project" value="TreeGrafter"/>
</dbReference>
<dbReference type="GO" id="GO:0016810">
    <property type="term" value="F:hydrolase activity, acting on carbon-nitrogen (but not peptide) bonds"/>
    <property type="evidence" value="ECO:0007669"/>
    <property type="project" value="InterPro"/>
</dbReference>
<evidence type="ECO:0000313" key="4">
    <source>
        <dbReference type="EMBL" id="REK69101.1"/>
    </source>
</evidence>
<dbReference type="InterPro" id="IPR050248">
    <property type="entry name" value="Polysacc_deacetylase_ArnD"/>
</dbReference>
<dbReference type="InterPro" id="IPR002509">
    <property type="entry name" value="NODB_dom"/>
</dbReference>
<evidence type="ECO:0000256" key="2">
    <source>
        <dbReference type="ARBA" id="ARBA00022801"/>
    </source>
</evidence>
<dbReference type="GO" id="GO:0005975">
    <property type="term" value="P:carbohydrate metabolic process"/>
    <property type="evidence" value="ECO:0007669"/>
    <property type="project" value="InterPro"/>
</dbReference>
<reference evidence="4 5" key="1">
    <citation type="submission" date="2018-08" db="EMBL/GenBank/DDBJ databases">
        <title>Paenibacillus sp. M4BSY-1, whole genome shotgun sequence.</title>
        <authorList>
            <person name="Tuo L."/>
        </authorList>
    </citation>
    <scope>NUCLEOTIDE SEQUENCE [LARGE SCALE GENOMIC DNA]</scope>
    <source>
        <strain evidence="4 5">M4BSY-1</strain>
    </source>
</reference>
<dbReference type="PROSITE" id="PS51677">
    <property type="entry name" value="NODB"/>
    <property type="match status" value="1"/>
</dbReference>
<dbReference type="Gene3D" id="3.20.20.370">
    <property type="entry name" value="Glycoside hydrolase/deacetylase"/>
    <property type="match status" value="1"/>
</dbReference>
<accession>A0A371NZQ6</accession>
<keyword evidence="2" id="KW-0378">Hydrolase</keyword>
<keyword evidence="5" id="KW-1185">Reference proteome</keyword>
<dbReference type="EMBL" id="QUBQ01000011">
    <property type="protein sequence ID" value="REK69101.1"/>
    <property type="molecule type" value="Genomic_DNA"/>
</dbReference>
<name>A0A371NZQ6_9BACL</name>
<feature type="domain" description="NodB homology" evidence="3">
    <location>
        <begin position="37"/>
        <end position="219"/>
    </location>
</feature>
<dbReference type="AlphaFoldDB" id="A0A371NZQ6"/>
<dbReference type="RefSeq" id="WP_116050350.1">
    <property type="nucleotide sequence ID" value="NZ_QUBQ01000011.1"/>
</dbReference>
<comment type="caution">
    <text evidence="4">The sequence shown here is derived from an EMBL/GenBank/DDBJ whole genome shotgun (WGS) entry which is preliminary data.</text>
</comment>
<protein>
    <recommendedName>
        <fullName evidence="3">NodB homology domain-containing protein</fullName>
    </recommendedName>
</protein>
<evidence type="ECO:0000259" key="3">
    <source>
        <dbReference type="PROSITE" id="PS51677"/>
    </source>
</evidence>
<evidence type="ECO:0000256" key="1">
    <source>
        <dbReference type="ARBA" id="ARBA00022723"/>
    </source>
</evidence>
<evidence type="ECO:0000313" key="5">
    <source>
        <dbReference type="Proteomes" id="UP000261905"/>
    </source>
</evidence>
<gene>
    <name evidence="4" type="ORF">DX130_26095</name>
</gene>
<sequence length="231" mass="26633">MYTLIYDYIELCETKEFTGFQDEKIIQDIPLSNTEDKYICLTYDDGPHPEYTPQILDTLKENEAQATFFLFGKFAEQYPSIVQRILSENHEIGNHTYSHPTLTTLDLTEIEQEILAGEEAIRKSVNYRCNLFRPPYGIFANEIVEKVMAINYKFVLWSREMQVDDWKLPGSEKMVEEILNKAKSGSIVLMHDAGGNRDQTVEATRKVIPLLKGMGYKLITISDLIKAHEHS</sequence>
<proteinExistence type="predicted"/>
<organism evidence="4 5">
    <name type="scientific">Paenibacillus paeoniae</name>
    <dbReference type="NCBI Taxonomy" id="2292705"/>
    <lineage>
        <taxon>Bacteria</taxon>
        <taxon>Bacillati</taxon>
        <taxon>Bacillota</taxon>
        <taxon>Bacilli</taxon>
        <taxon>Bacillales</taxon>
        <taxon>Paenibacillaceae</taxon>
        <taxon>Paenibacillus</taxon>
    </lineage>
</organism>
<dbReference type="PANTHER" id="PTHR10587">
    <property type="entry name" value="GLYCOSYL TRANSFERASE-RELATED"/>
    <property type="match status" value="1"/>
</dbReference>
<dbReference type="SUPFAM" id="SSF88713">
    <property type="entry name" value="Glycoside hydrolase/deacetylase"/>
    <property type="match status" value="1"/>
</dbReference>
<dbReference type="Pfam" id="PF01522">
    <property type="entry name" value="Polysacc_deac_1"/>
    <property type="match status" value="1"/>
</dbReference>
<dbReference type="InterPro" id="IPR011330">
    <property type="entry name" value="Glyco_hydro/deAcase_b/a-brl"/>
</dbReference>
<dbReference type="OrthoDB" id="2649545at2"/>
<dbReference type="GO" id="GO:0046872">
    <property type="term" value="F:metal ion binding"/>
    <property type="evidence" value="ECO:0007669"/>
    <property type="project" value="UniProtKB-KW"/>
</dbReference>
<keyword evidence="1" id="KW-0479">Metal-binding</keyword>